<evidence type="ECO:0000259" key="9">
    <source>
        <dbReference type="PROSITE" id="PS50011"/>
    </source>
</evidence>
<dbReference type="PROSITE" id="PS00108">
    <property type="entry name" value="PROTEIN_KINASE_ST"/>
    <property type="match status" value="1"/>
</dbReference>
<name>A0A9W7LDU9_9STRA</name>
<feature type="transmembrane region" description="Helical" evidence="8">
    <location>
        <begin position="220"/>
        <end position="240"/>
    </location>
</feature>
<evidence type="ECO:0000256" key="6">
    <source>
        <dbReference type="PROSITE-ProRule" id="PRU10141"/>
    </source>
</evidence>
<dbReference type="AlphaFoldDB" id="A0A9W7LDU9"/>
<keyword evidence="8" id="KW-1133">Transmembrane helix</keyword>
<dbReference type="InterPro" id="IPR011009">
    <property type="entry name" value="Kinase-like_dom_sf"/>
</dbReference>
<keyword evidence="4" id="KW-0418">Kinase</keyword>
<dbReference type="InterPro" id="IPR008271">
    <property type="entry name" value="Ser/Thr_kinase_AS"/>
</dbReference>
<comment type="caution">
    <text evidence="10">The sequence shown here is derived from an EMBL/GenBank/DDBJ whole genome shotgun (WGS) entry which is preliminary data.</text>
</comment>
<keyword evidence="3 6" id="KW-0547">Nucleotide-binding</keyword>
<gene>
    <name evidence="10" type="ORF">TrCOL_g2567</name>
</gene>
<dbReference type="EMBL" id="BRYA01000318">
    <property type="protein sequence ID" value="GMI46899.1"/>
    <property type="molecule type" value="Genomic_DNA"/>
</dbReference>
<dbReference type="InterPro" id="IPR051681">
    <property type="entry name" value="Ser/Thr_Kinases-Pseudokinases"/>
</dbReference>
<feature type="compositionally biased region" description="Low complexity" evidence="7">
    <location>
        <begin position="855"/>
        <end position="866"/>
    </location>
</feature>
<dbReference type="GO" id="GO:0005524">
    <property type="term" value="F:ATP binding"/>
    <property type="evidence" value="ECO:0007669"/>
    <property type="project" value="UniProtKB-UniRule"/>
</dbReference>
<feature type="domain" description="Protein kinase" evidence="9">
    <location>
        <begin position="369"/>
        <end position="640"/>
    </location>
</feature>
<evidence type="ECO:0000256" key="8">
    <source>
        <dbReference type="SAM" id="Phobius"/>
    </source>
</evidence>
<dbReference type="Pfam" id="PF07714">
    <property type="entry name" value="PK_Tyr_Ser-Thr"/>
    <property type="match status" value="1"/>
</dbReference>
<keyword evidence="5 6" id="KW-0067">ATP-binding</keyword>
<dbReference type="Proteomes" id="UP001165065">
    <property type="component" value="Unassembled WGS sequence"/>
</dbReference>
<proteinExistence type="predicted"/>
<dbReference type="InterPro" id="IPR017441">
    <property type="entry name" value="Protein_kinase_ATP_BS"/>
</dbReference>
<dbReference type="PROSITE" id="PS00107">
    <property type="entry name" value="PROTEIN_KINASE_ATP"/>
    <property type="match status" value="1"/>
</dbReference>
<feature type="binding site" evidence="6">
    <location>
        <position position="396"/>
    </location>
    <ligand>
        <name>ATP</name>
        <dbReference type="ChEBI" id="CHEBI:30616"/>
    </ligand>
</feature>
<dbReference type="Gene3D" id="3.30.200.20">
    <property type="entry name" value="Phosphorylase Kinase, domain 1"/>
    <property type="match status" value="1"/>
</dbReference>
<feature type="transmembrane region" description="Helical" evidence="8">
    <location>
        <begin position="154"/>
        <end position="176"/>
    </location>
</feature>
<dbReference type="SMART" id="SM00220">
    <property type="entry name" value="S_TKc"/>
    <property type="match status" value="1"/>
</dbReference>
<dbReference type="InterPro" id="IPR000719">
    <property type="entry name" value="Prot_kinase_dom"/>
</dbReference>
<dbReference type="Gene3D" id="1.10.510.10">
    <property type="entry name" value="Transferase(Phosphotransferase) domain 1"/>
    <property type="match status" value="1"/>
</dbReference>
<feature type="region of interest" description="Disordered" evidence="7">
    <location>
        <begin position="652"/>
        <end position="685"/>
    </location>
</feature>
<evidence type="ECO:0000256" key="5">
    <source>
        <dbReference type="ARBA" id="ARBA00022840"/>
    </source>
</evidence>
<accession>A0A9W7LDU9</accession>
<evidence type="ECO:0000313" key="10">
    <source>
        <dbReference type="EMBL" id="GMI46899.1"/>
    </source>
</evidence>
<feature type="compositionally biased region" description="Basic and acidic residues" evidence="7">
    <location>
        <begin position="657"/>
        <end position="675"/>
    </location>
</feature>
<dbReference type="PANTHER" id="PTHR44329">
    <property type="entry name" value="SERINE/THREONINE-PROTEIN KINASE TNNI3K-RELATED"/>
    <property type="match status" value="1"/>
</dbReference>
<feature type="transmembrane region" description="Helical" evidence="8">
    <location>
        <begin position="252"/>
        <end position="277"/>
    </location>
</feature>
<keyword evidence="2" id="KW-0808">Transferase</keyword>
<feature type="transmembrane region" description="Helical" evidence="8">
    <location>
        <begin position="85"/>
        <end position="109"/>
    </location>
</feature>
<evidence type="ECO:0000256" key="3">
    <source>
        <dbReference type="ARBA" id="ARBA00022741"/>
    </source>
</evidence>
<sequence>MILRDIGSESSTTGDLRGLFTENSTADADDPIVGGIVYCWLVMISNVLTIAGIISIIYRMKRKKVLAQAGETAVKHSVILPAYEMLLWLLAILFFLAALGNGLVLWSYADPLNTTKRNEFMHLQIQSVVFLAFYSLVPVLLIQRTVTMKAFRNTFLIVMPWLVFNCVMASLLVASYNCVYEVDREDIDEGGGEEGNKDLNPDGLPLCKDMPLEFPKGGELVFALSGPLPAFIFHLLCILGKIKSRIELRSRSAKLSTFFACIYSAVVLGVNMLAFLYNNVDEIFIHLMQVGSISLLVMNMIFPFAIYKSLIADTKYWRGLGKYNRGIGQNSCVGDSGAGGEVGPVSISVASTNMQNMMNSHILVDFSHLKVGKRIGRGSTATVYKGEFKKQEVAIKVFIPPEITEDDVNSFSQEAGMAAGLIHKNIVKTIGICVRPPSIALVCEFCEHGSLGEFIRSPEIVEHANLLWRFRCAIDAEAAVQYLHSCNILHRDIKADNYFLDSKGTVKLGDFGESTLYERNAKRRRSVSSGSSGKKMTIVGTISNMAPEMINAQRRYTEAVDIYSLGVTLWEIWTSETPFKKFNQFQIYQMVGEDRVRPNFPDDMNEVYKQCVNAAWGQTATERPRAKTLLKALCMEHDRINGVLNKVVKKMKPKVRSGRDSSEIGKSTEEERSDSFEMAEEDELPKPLPLAFKMKSESDNSTLTSSITSPPTEMVAGRSNTLTARFKLQNIGNSTKVGKSVKMYRKDGTGSIDSIASDLTEEDDLDVAIMIKAKSENLTVSLREYEETNLRKRGATSVDNPVQSSDLRKRFSDHKRSSVLYLTRIVSSVGEKMGKPPATRKRDDDNFDLDHVSEESLASASTASTSRMEKGVNFDDDLSDHETQRPISAPSNVENIEVELTGVAGGMARRGSNLV</sequence>
<organism evidence="10 11">
    <name type="scientific">Triparma columacea</name>
    <dbReference type="NCBI Taxonomy" id="722753"/>
    <lineage>
        <taxon>Eukaryota</taxon>
        <taxon>Sar</taxon>
        <taxon>Stramenopiles</taxon>
        <taxon>Ochrophyta</taxon>
        <taxon>Bolidophyceae</taxon>
        <taxon>Parmales</taxon>
        <taxon>Triparmaceae</taxon>
        <taxon>Triparma</taxon>
    </lineage>
</organism>
<dbReference type="GO" id="GO:0004674">
    <property type="term" value="F:protein serine/threonine kinase activity"/>
    <property type="evidence" value="ECO:0007669"/>
    <property type="project" value="UniProtKB-KW"/>
</dbReference>
<feature type="region of interest" description="Disordered" evidence="7">
    <location>
        <begin position="853"/>
        <end position="894"/>
    </location>
</feature>
<dbReference type="SUPFAM" id="SSF56112">
    <property type="entry name" value="Protein kinase-like (PK-like)"/>
    <property type="match status" value="1"/>
</dbReference>
<evidence type="ECO:0000256" key="7">
    <source>
        <dbReference type="SAM" id="MobiDB-lite"/>
    </source>
</evidence>
<feature type="compositionally biased region" description="Polar residues" evidence="7">
    <location>
        <begin position="885"/>
        <end position="894"/>
    </location>
</feature>
<keyword evidence="11" id="KW-1185">Reference proteome</keyword>
<dbReference type="PANTHER" id="PTHR44329:SF288">
    <property type="entry name" value="MITOGEN-ACTIVATED PROTEIN KINASE KINASE KINASE 20"/>
    <property type="match status" value="1"/>
</dbReference>
<keyword evidence="8" id="KW-0472">Membrane</keyword>
<evidence type="ECO:0000256" key="2">
    <source>
        <dbReference type="ARBA" id="ARBA00022679"/>
    </source>
</evidence>
<feature type="transmembrane region" description="Helical" evidence="8">
    <location>
        <begin position="121"/>
        <end position="142"/>
    </location>
</feature>
<evidence type="ECO:0000313" key="11">
    <source>
        <dbReference type="Proteomes" id="UP001165065"/>
    </source>
</evidence>
<feature type="transmembrane region" description="Helical" evidence="8">
    <location>
        <begin position="32"/>
        <end position="58"/>
    </location>
</feature>
<dbReference type="InterPro" id="IPR001245">
    <property type="entry name" value="Ser-Thr/Tyr_kinase_cat_dom"/>
</dbReference>
<protein>
    <recommendedName>
        <fullName evidence="9">Protein kinase domain-containing protein</fullName>
    </recommendedName>
</protein>
<evidence type="ECO:0000256" key="4">
    <source>
        <dbReference type="ARBA" id="ARBA00022777"/>
    </source>
</evidence>
<dbReference type="OrthoDB" id="10261027at2759"/>
<evidence type="ECO:0000256" key="1">
    <source>
        <dbReference type="ARBA" id="ARBA00022527"/>
    </source>
</evidence>
<keyword evidence="1" id="KW-0723">Serine/threonine-protein kinase</keyword>
<dbReference type="PROSITE" id="PS50011">
    <property type="entry name" value="PROTEIN_KINASE_DOM"/>
    <property type="match status" value="1"/>
</dbReference>
<reference evidence="11" key="1">
    <citation type="journal article" date="2023" name="Commun. Biol.">
        <title>Genome analysis of Parmales, the sister group of diatoms, reveals the evolutionary specialization of diatoms from phago-mixotrophs to photoautotrophs.</title>
        <authorList>
            <person name="Ban H."/>
            <person name="Sato S."/>
            <person name="Yoshikawa S."/>
            <person name="Yamada K."/>
            <person name="Nakamura Y."/>
            <person name="Ichinomiya M."/>
            <person name="Sato N."/>
            <person name="Blanc-Mathieu R."/>
            <person name="Endo H."/>
            <person name="Kuwata A."/>
            <person name="Ogata H."/>
        </authorList>
    </citation>
    <scope>NUCLEOTIDE SEQUENCE [LARGE SCALE GENOMIC DNA]</scope>
</reference>
<keyword evidence="8" id="KW-0812">Transmembrane</keyword>